<dbReference type="InterPro" id="IPR032867">
    <property type="entry name" value="DYW_dom"/>
</dbReference>
<dbReference type="InterPro" id="IPR046848">
    <property type="entry name" value="E_motif"/>
</dbReference>
<evidence type="ECO:0000313" key="5">
    <source>
        <dbReference type="Proteomes" id="UP000287651"/>
    </source>
</evidence>
<dbReference type="PANTHER" id="PTHR47926:SF379">
    <property type="entry name" value="TETRATRICOPEPTIDE-LIKE HELICAL DOMAIN SUPERFAMILY"/>
    <property type="match status" value="1"/>
</dbReference>
<evidence type="ECO:0000256" key="1">
    <source>
        <dbReference type="ARBA" id="ARBA00022737"/>
    </source>
</evidence>
<name>A0A427A0M1_ENSVE</name>
<dbReference type="FunFam" id="1.25.40.10:FF:000348">
    <property type="entry name" value="Pentatricopeptide repeat-containing protein chloroplastic"/>
    <property type="match status" value="1"/>
</dbReference>
<proteinExistence type="predicted"/>
<dbReference type="Pfam" id="PF20431">
    <property type="entry name" value="E_motif"/>
    <property type="match status" value="1"/>
</dbReference>
<dbReference type="Gene3D" id="1.25.40.10">
    <property type="entry name" value="Tetratricopeptide repeat domain"/>
    <property type="match status" value="3"/>
</dbReference>
<dbReference type="NCBIfam" id="TIGR00756">
    <property type="entry name" value="PPR"/>
    <property type="match status" value="3"/>
</dbReference>
<dbReference type="Pfam" id="PF20430">
    <property type="entry name" value="Eplus_motif"/>
    <property type="match status" value="1"/>
</dbReference>
<evidence type="ECO:0000313" key="4">
    <source>
        <dbReference type="EMBL" id="RRT69721.1"/>
    </source>
</evidence>
<keyword evidence="1" id="KW-0677">Repeat</keyword>
<sequence>MTTSLRNMITRHNPITLLDSSCSTVTVAHVHQIHAQLLVHGHLNHPLLFVQFLAAVALLSPSNTTPSSPQHHERQLLLLYSQQLLDCSPHPPTTFVLNSLIRAHSRGPDPAPAFRFYRRLLCSPDALSPDRFTFTFLVSACGRGGPSSAAGAIAHAAALRRGFVSDPHVHSALIRMYAQFGLLDAARRVFDELPDPDLVSRTAMLGALAAAGDIDLARELFDSMRCRDPIAWNAMIAGYSQVGRSREALELFSSMQLEGVRVSVATLVSILTACAHLGALDQGKWVHAYMQKNRLRVTVTLGTALVDMYSKCGDVGRGMDVFWRMQEKNVYSWNTAMSGLAMHGAGKECLDLFELMKEHGVLPTGVTFVSVLRGCSVARLVEEGRRHFDSMRDQYGIDPWQEHYGCMVDLYGRAGRLDDAVHFINSMPIEPHAGAWGALLNACRIYRNTELGEYAMKKMVEMESKNHGAYVLLSNIYAESRNWGGVNDVRESMKTKGVRKEPGCSVIEVGGEVHEFFVGDKSHPRYREIEVMLREISRRLRLAGYAAKTNAVMFDIEEEEKEDALCWHSEKLAIAFGLIASGEGASIRIVKNLRVCWDCHDATKLISKVFQRDIVVRDRNRFHHFINGVCSCMDYW</sequence>
<dbReference type="GO" id="GO:0003723">
    <property type="term" value="F:RNA binding"/>
    <property type="evidence" value="ECO:0007669"/>
    <property type="project" value="InterPro"/>
</dbReference>
<dbReference type="InterPro" id="IPR002885">
    <property type="entry name" value="PPR_rpt"/>
</dbReference>
<accession>A0A427A0M1</accession>
<gene>
    <name evidence="4" type="ORF">B296_00037087</name>
</gene>
<dbReference type="EMBL" id="AMZH03004255">
    <property type="protein sequence ID" value="RRT69721.1"/>
    <property type="molecule type" value="Genomic_DNA"/>
</dbReference>
<comment type="caution">
    <text evidence="4">The sequence shown here is derived from an EMBL/GenBank/DDBJ whole genome shotgun (WGS) entry which is preliminary data.</text>
</comment>
<organism evidence="4 5">
    <name type="scientific">Ensete ventricosum</name>
    <name type="common">Abyssinian banana</name>
    <name type="synonym">Musa ensete</name>
    <dbReference type="NCBI Taxonomy" id="4639"/>
    <lineage>
        <taxon>Eukaryota</taxon>
        <taxon>Viridiplantae</taxon>
        <taxon>Streptophyta</taxon>
        <taxon>Embryophyta</taxon>
        <taxon>Tracheophyta</taxon>
        <taxon>Spermatophyta</taxon>
        <taxon>Magnoliopsida</taxon>
        <taxon>Liliopsida</taxon>
        <taxon>Zingiberales</taxon>
        <taxon>Musaceae</taxon>
        <taxon>Ensete</taxon>
    </lineage>
</organism>
<dbReference type="InterPro" id="IPR046960">
    <property type="entry name" value="PPR_At4g14850-like_plant"/>
</dbReference>
<evidence type="ECO:0000256" key="2">
    <source>
        <dbReference type="PROSITE-ProRule" id="PRU00708"/>
    </source>
</evidence>
<feature type="repeat" description="PPR" evidence="2">
    <location>
        <begin position="166"/>
        <end position="200"/>
    </location>
</feature>
<dbReference type="GO" id="GO:0008270">
    <property type="term" value="F:zinc ion binding"/>
    <property type="evidence" value="ECO:0007669"/>
    <property type="project" value="InterPro"/>
</dbReference>
<dbReference type="PROSITE" id="PS51375">
    <property type="entry name" value="PPR"/>
    <property type="match status" value="3"/>
</dbReference>
<dbReference type="InterPro" id="IPR046849">
    <property type="entry name" value="E2_motif"/>
</dbReference>
<dbReference type="InterPro" id="IPR011990">
    <property type="entry name" value="TPR-like_helical_dom_sf"/>
</dbReference>
<feature type="repeat" description="PPR" evidence="2">
    <location>
        <begin position="228"/>
        <end position="262"/>
    </location>
</feature>
<dbReference type="Pfam" id="PF14432">
    <property type="entry name" value="DYW_deaminase"/>
    <property type="match status" value="1"/>
</dbReference>
<evidence type="ECO:0000259" key="3">
    <source>
        <dbReference type="Pfam" id="PF14432"/>
    </source>
</evidence>
<protein>
    <recommendedName>
        <fullName evidence="3">DYW domain-containing protein</fullName>
    </recommendedName>
</protein>
<dbReference type="AlphaFoldDB" id="A0A427A0M1"/>
<reference evidence="4 5" key="1">
    <citation type="journal article" date="2014" name="Agronomy (Basel)">
        <title>A Draft Genome Sequence for Ensete ventricosum, the Drought-Tolerant Tree Against Hunger.</title>
        <authorList>
            <person name="Harrison J."/>
            <person name="Moore K.A."/>
            <person name="Paszkiewicz K."/>
            <person name="Jones T."/>
            <person name="Grant M."/>
            <person name="Ambacheew D."/>
            <person name="Muzemil S."/>
            <person name="Studholme D.J."/>
        </authorList>
    </citation>
    <scope>NUCLEOTIDE SEQUENCE [LARGE SCALE GENOMIC DNA]</scope>
</reference>
<dbReference type="FunFam" id="1.25.40.10:FF:000184">
    <property type="entry name" value="Pentatricopeptide repeat-containing protein, chloroplastic"/>
    <property type="match status" value="1"/>
</dbReference>
<dbReference type="Pfam" id="PF13041">
    <property type="entry name" value="PPR_2"/>
    <property type="match status" value="2"/>
</dbReference>
<dbReference type="Pfam" id="PF01535">
    <property type="entry name" value="PPR"/>
    <property type="match status" value="3"/>
</dbReference>
<dbReference type="PANTHER" id="PTHR47926">
    <property type="entry name" value="PENTATRICOPEPTIDE REPEAT-CONTAINING PROTEIN"/>
    <property type="match status" value="1"/>
</dbReference>
<feature type="repeat" description="PPR" evidence="2">
    <location>
        <begin position="329"/>
        <end position="363"/>
    </location>
</feature>
<dbReference type="Proteomes" id="UP000287651">
    <property type="component" value="Unassembled WGS sequence"/>
</dbReference>
<dbReference type="GO" id="GO:0009451">
    <property type="term" value="P:RNA modification"/>
    <property type="evidence" value="ECO:0007669"/>
    <property type="project" value="InterPro"/>
</dbReference>
<feature type="domain" description="DYW" evidence="3">
    <location>
        <begin position="544"/>
        <end position="636"/>
    </location>
</feature>